<keyword evidence="5" id="KW-1133">Transmembrane helix</keyword>
<dbReference type="InterPro" id="IPR032697">
    <property type="entry name" value="SQ_cyclase_N"/>
</dbReference>
<dbReference type="EC" id="5.4.99.-" evidence="4"/>
<dbReference type="SUPFAM" id="SSF48239">
    <property type="entry name" value="Terpenoid cyclases/Protein prenyltransferases"/>
    <property type="match status" value="2"/>
</dbReference>
<dbReference type="InterPro" id="IPR002365">
    <property type="entry name" value="Terpene_synthase_CS"/>
</dbReference>
<feature type="transmembrane region" description="Helical" evidence="5">
    <location>
        <begin position="123"/>
        <end position="143"/>
    </location>
</feature>
<evidence type="ECO:0000256" key="1">
    <source>
        <dbReference type="ARBA" id="ARBA00009755"/>
    </source>
</evidence>
<evidence type="ECO:0000259" key="6">
    <source>
        <dbReference type="Pfam" id="PF13243"/>
    </source>
</evidence>
<reference evidence="9" key="1">
    <citation type="journal article" date="2016" name="Nat. Biotechnol.">
        <title>Sequencing wild and cultivated cassava and related species reveals extensive interspecific hybridization and genetic diversity.</title>
        <authorList>
            <person name="Bredeson J.V."/>
            <person name="Lyons J.B."/>
            <person name="Prochnik S.E."/>
            <person name="Wu G.A."/>
            <person name="Ha C.M."/>
            <person name="Edsinger-Gonzales E."/>
            <person name="Grimwood J."/>
            <person name="Schmutz J."/>
            <person name="Rabbi I.Y."/>
            <person name="Egesi C."/>
            <person name="Nauluvula P."/>
            <person name="Lebot V."/>
            <person name="Ndunguru J."/>
            <person name="Mkamilo G."/>
            <person name="Bart R.S."/>
            <person name="Setter T.L."/>
            <person name="Gleadow R.M."/>
            <person name="Kulakow P."/>
            <person name="Ferguson M.E."/>
            <person name="Rounsley S."/>
            <person name="Rokhsar D.S."/>
        </authorList>
    </citation>
    <scope>NUCLEOTIDE SEQUENCE [LARGE SCALE GENOMIC DNA]</scope>
    <source>
        <strain evidence="9">cv. AM560-2</strain>
    </source>
</reference>
<dbReference type="STRING" id="3983.A0A2C9WGE2"/>
<name>A0A2C9WGE2_MANES</name>
<dbReference type="Pfam" id="PF13249">
    <property type="entry name" value="SQHop_cyclase_N"/>
    <property type="match status" value="1"/>
</dbReference>
<evidence type="ECO:0000256" key="2">
    <source>
        <dbReference type="ARBA" id="ARBA00022737"/>
    </source>
</evidence>
<dbReference type="Gene3D" id="1.50.10.20">
    <property type="match status" value="3"/>
</dbReference>
<feature type="domain" description="Squalene cyclase N-terminal" evidence="7">
    <location>
        <begin position="100"/>
        <end position="399"/>
    </location>
</feature>
<dbReference type="InterPro" id="IPR032696">
    <property type="entry name" value="SQ_cyclase_C"/>
</dbReference>
<dbReference type="Pfam" id="PF13243">
    <property type="entry name" value="SQHop_cyclase_C"/>
    <property type="match status" value="1"/>
</dbReference>
<dbReference type="PROSITE" id="PS01074">
    <property type="entry name" value="TERPENE_SYNTHASES"/>
    <property type="match status" value="1"/>
</dbReference>
<dbReference type="PANTHER" id="PTHR11764:SF44">
    <property type="entry name" value="LANOSTEROL SYNTHASE"/>
    <property type="match status" value="1"/>
</dbReference>
<keyword evidence="9" id="KW-1185">Reference proteome</keyword>
<comment type="similarity">
    <text evidence="1 4">Belongs to the terpene cyclase/mutase family.</text>
</comment>
<dbReference type="AlphaFoldDB" id="A0A2C9WGE2"/>
<organism evidence="8 9">
    <name type="scientific">Manihot esculenta</name>
    <name type="common">Cassava</name>
    <name type="synonym">Jatropha manihot</name>
    <dbReference type="NCBI Taxonomy" id="3983"/>
    <lineage>
        <taxon>Eukaryota</taxon>
        <taxon>Viridiplantae</taxon>
        <taxon>Streptophyta</taxon>
        <taxon>Embryophyta</taxon>
        <taxon>Tracheophyta</taxon>
        <taxon>Spermatophyta</taxon>
        <taxon>Magnoliopsida</taxon>
        <taxon>eudicotyledons</taxon>
        <taxon>Gunneridae</taxon>
        <taxon>Pentapetalae</taxon>
        <taxon>rosids</taxon>
        <taxon>fabids</taxon>
        <taxon>Malpighiales</taxon>
        <taxon>Euphorbiaceae</taxon>
        <taxon>Crotonoideae</taxon>
        <taxon>Manihoteae</taxon>
        <taxon>Manihot</taxon>
    </lineage>
</organism>
<dbReference type="Gramene" id="Manes.02G227300.1.v8.1">
    <property type="protein sequence ID" value="Manes.02G227300.1.v8.1.CDS"/>
    <property type="gene ID" value="Manes.02G227300.v8.1"/>
</dbReference>
<dbReference type="CDD" id="cd02892">
    <property type="entry name" value="SQCY_1"/>
    <property type="match status" value="1"/>
</dbReference>
<dbReference type="EMBL" id="CM004388">
    <property type="protein sequence ID" value="OAY59051.1"/>
    <property type="molecule type" value="Genomic_DNA"/>
</dbReference>
<dbReference type="FunFam" id="1.50.10.20:FF:000022">
    <property type="entry name" value="Terpene cyclase/mutase family member"/>
    <property type="match status" value="1"/>
</dbReference>
<evidence type="ECO:0000313" key="9">
    <source>
        <dbReference type="Proteomes" id="UP000091857"/>
    </source>
</evidence>
<dbReference type="GO" id="GO:0016104">
    <property type="term" value="P:triterpenoid biosynthetic process"/>
    <property type="evidence" value="ECO:0007669"/>
    <property type="project" value="InterPro"/>
</dbReference>
<dbReference type="Proteomes" id="UP000091857">
    <property type="component" value="Chromosome 2"/>
</dbReference>
<accession>A0A2C9WGE2</accession>
<evidence type="ECO:0000256" key="3">
    <source>
        <dbReference type="ARBA" id="ARBA00023235"/>
    </source>
</evidence>
<evidence type="ECO:0000259" key="7">
    <source>
        <dbReference type="Pfam" id="PF13249"/>
    </source>
</evidence>
<dbReference type="GO" id="GO:0005811">
    <property type="term" value="C:lipid droplet"/>
    <property type="evidence" value="ECO:0007669"/>
    <property type="project" value="InterPro"/>
</dbReference>
<evidence type="ECO:0000256" key="5">
    <source>
        <dbReference type="SAM" id="Phobius"/>
    </source>
</evidence>
<gene>
    <name evidence="8" type="ORF">MANES_02G227300v8</name>
</gene>
<proteinExistence type="inferred from homology"/>
<comment type="caution">
    <text evidence="8">The sequence shown here is derived from an EMBL/GenBank/DDBJ whole genome shotgun (WGS) entry which is preliminary data.</text>
</comment>
<dbReference type="GO" id="GO:0031559">
    <property type="term" value="F:oxidosqualene cyclase activity"/>
    <property type="evidence" value="ECO:0007669"/>
    <property type="project" value="UniProtKB-ARBA"/>
</dbReference>
<dbReference type="SFLD" id="SFLDG01016">
    <property type="entry name" value="Prenyltransferase_Like_2"/>
    <property type="match status" value="1"/>
</dbReference>
<dbReference type="InterPro" id="IPR018333">
    <property type="entry name" value="Squalene_cyclase"/>
</dbReference>
<dbReference type="NCBIfam" id="TIGR01787">
    <property type="entry name" value="squalene_cyclas"/>
    <property type="match status" value="1"/>
</dbReference>
<evidence type="ECO:0000256" key="4">
    <source>
        <dbReference type="RuleBase" id="RU362003"/>
    </source>
</evidence>
<keyword evidence="3 4" id="KW-0413">Isomerase</keyword>
<dbReference type="PANTHER" id="PTHR11764">
    <property type="entry name" value="TERPENE CYCLASE/MUTASE FAMILY MEMBER"/>
    <property type="match status" value="1"/>
</dbReference>
<dbReference type="InterPro" id="IPR008930">
    <property type="entry name" value="Terpenoid_cyclase/PrenylTrfase"/>
</dbReference>
<dbReference type="OrthoDB" id="21502at2759"/>
<feature type="domain" description="Squalene cyclase C-terminal" evidence="6">
    <location>
        <begin position="414"/>
        <end position="752"/>
    </location>
</feature>
<keyword evidence="5" id="KW-0472">Membrane</keyword>
<evidence type="ECO:0000313" key="8">
    <source>
        <dbReference type="EMBL" id="OAY59051.1"/>
    </source>
</evidence>
<dbReference type="Gramene" id="Manes.02G227300.2.v8.1">
    <property type="protein sequence ID" value="Manes.02G227300.2.v8.1.CDS"/>
    <property type="gene ID" value="Manes.02G227300.v8.1"/>
</dbReference>
<dbReference type="FunFam" id="1.50.10.20:FF:000002">
    <property type="entry name" value="Terpene cyclase/mutase family member"/>
    <property type="match status" value="1"/>
</dbReference>
<protein>
    <recommendedName>
        <fullName evidence="4">Terpene cyclase/mutase family member</fullName>
        <ecNumber evidence="4">5.4.99.-</ecNumber>
    </recommendedName>
</protein>
<sequence>MWKLKLSEGNEPWLTTTNNNIGRQFWEFDPHSATPEELAQVENLRNHFSINRFQAKQSSDLLMRLQFGKEKNPCEMKEERKRVKSEEEITEEMVSSTLRKAVSFYSSLQAEDGFWPCDYGGPLFLLPGLVISLYITGALNAILSDEHRREMRRYLYNHQNEDGGWGLHIEGCSIMFCTALSFVTLRLLGEDINGGNGVLEKARKWILDHGGVTYIPSWGKMWLSVLGAYEWRGNNPLPPEIWLLPYVVPIHPGRMWCHCRMVYLPMSYLYGKRFVGPITALVLSLRKELYTLPYHHINWDTARSLCAKEDLYYPHGKIQDMVWEFLHKGVEPILKRWPFSKLRPLALKTVMKHLNYEDQNTNYICIGPVNKVLNMLCCWVEDPNSEAFKFHLPRIKDYLWMAEDGMKMQGYNGSQLWDVVFAVQAILSTKLGEDYYGSMLNKAHNFIKNTQIKRNSSGDLKQWYRHISKGGWPFSTPDNGWPVSDCTSEALKTALLLAEMAADVVGEAIQPTKLFDAVNVILSLQNNSGGFASYELTRSYVWLEMLNPAEVFGDIMIDYQYVECTSAAIQGLKSFTKLYPKHRKEEIQLCISKAVHYIESIQRPDGSWYGSWGVCFTYGTWFGIKGVIASGKNYYNSNCIRKACEFLLSKQLPSGGWGESYLSSQDKVYTNLKDCKSHTVNTAWAMLALIEAGQAQRDPKPLHRAAKVLINSMMDNGDFPQQEIMGVFNKNCMISYSNYRNIFPIWALGEYLNRVLLSSQTH</sequence>
<keyword evidence="2" id="KW-0677">Repeat</keyword>
<keyword evidence="5" id="KW-0812">Transmembrane</keyword>